<protein>
    <submittedName>
        <fullName evidence="1">Uncharacterized protein</fullName>
    </submittedName>
</protein>
<name>A0A8J4TKL2_CLAMG</name>
<gene>
    <name evidence="1" type="ORF">DAT39_017931</name>
</gene>
<sequence length="169" mass="19141">MSVKGQSCHPACPSGDTIQESHSSHLLLLERYSCLATAVRRSSLAASRSLAASEDLHLFAATHKALPPTDRTEMTHLCLPNRVWPRKDDTNHSVPGLMGLICNLDVVWTFKNLGTLHDSHYRILCVRWICENNTKAVTLDGYTGRRDREKQPHAQRVTWFHLSENKMVR</sequence>
<organism evidence="1 2">
    <name type="scientific">Clarias magur</name>
    <name type="common">Asian catfish</name>
    <name type="synonym">Macropteronotus magur</name>
    <dbReference type="NCBI Taxonomy" id="1594786"/>
    <lineage>
        <taxon>Eukaryota</taxon>
        <taxon>Metazoa</taxon>
        <taxon>Chordata</taxon>
        <taxon>Craniata</taxon>
        <taxon>Vertebrata</taxon>
        <taxon>Euteleostomi</taxon>
        <taxon>Actinopterygii</taxon>
        <taxon>Neopterygii</taxon>
        <taxon>Teleostei</taxon>
        <taxon>Ostariophysi</taxon>
        <taxon>Siluriformes</taxon>
        <taxon>Clariidae</taxon>
        <taxon>Clarias</taxon>
    </lineage>
</organism>
<dbReference type="Proteomes" id="UP000727407">
    <property type="component" value="Unassembled WGS sequence"/>
</dbReference>
<evidence type="ECO:0000313" key="1">
    <source>
        <dbReference type="EMBL" id="KAF5892363.1"/>
    </source>
</evidence>
<dbReference type="EMBL" id="QNUK01000507">
    <property type="protein sequence ID" value="KAF5892363.1"/>
    <property type="molecule type" value="Genomic_DNA"/>
</dbReference>
<comment type="caution">
    <text evidence="1">The sequence shown here is derived from an EMBL/GenBank/DDBJ whole genome shotgun (WGS) entry which is preliminary data.</text>
</comment>
<accession>A0A8J4TKL2</accession>
<proteinExistence type="predicted"/>
<evidence type="ECO:0000313" key="2">
    <source>
        <dbReference type="Proteomes" id="UP000727407"/>
    </source>
</evidence>
<keyword evidence="2" id="KW-1185">Reference proteome</keyword>
<reference evidence="1" key="1">
    <citation type="submission" date="2020-07" db="EMBL/GenBank/DDBJ databases">
        <title>Clarias magur genome sequencing, assembly and annotation.</title>
        <authorList>
            <person name="Kushwaha B."/>
            <person name="Kumar R."/>
            <person name="Das P."/>
            <person name="Joshi C.G."/>
            <person name="Kumar D."/>
            <person name="Nagpure N.S."/>
            <person name="Pandey M."/>
            <person name="Agarwal S."/>
            <person name="Srivastava S."/>
            <person name="Singh M."/>
            <person name="Sahoo L."/>
            <person name="Jayasankar P."/>
            <person name="Meher P.K."/>
            <person name="Koringa P.G."/>
            <person name="Iquebal M.A."/>
            <person name="Das S.P."/>
            <person name="Bit A."/>
            <person name="Patnaik S."/>
            <person name="Patel N."/>
            <person name="Shah T.M."/>
            <person name="Hinsu A."/>
            <person name="Jena J.K."/>
        </authorList>
    </citation>
    <scope>NUCLEOTIDE SEQUENCE</scope>
    <source>
        <strain evidence="1">CIFAMagur01</strain>
        <tissue evidence="1">Testis</tissue>
    </source>
</reference>
<dbReference type="AlphaFoldDB" id="A0A8J4TKL2"/>